<dbReference type="SUPFAM" id="SSF53335">
    <property type="entry name" value="S-adenosyl-L-methionine-dependent methyltransferases"/>
    <property type="match status" value="1"/>
</dbReference>
<keyword evidence="1 5" id="KW-0489">Methyltransferase</keyword>
<dbReference type="PANTHER" id="PTHR14663">
    <property type="entry name" value="METHYLTRANSFERASE NSUN7-RELATED"/>
    <property type="match status" value="1"/>
</dbReference>
<feature type="domain" description="SAM-dependent MTase RsmB/NOP-type" evidence="7">
    <location>
        <begin position="240"/>
        <end position="554"/>
    </location>
</feature>
<sequence>MSPTAETLIPQRRPVSSRCKTNSVLTTGQKPYVRTSASLTEHAVNEKARMRMKMSEEDALAQSEFDIRSQFFRKEPCLYSHQTYLNAGKIFTQLKHETIEERDSPYLKRKNQELLSQKVKEIPQLVFRDDQDKRRAFELAFTTLKYQSLFEEILQDCAFYSLYPEHMEDSGLVMVILCDYQGRKFQLRTPFPNETLDQVAQQVEEAITECKTRLNAALARHRIKAEAPSLDHLLPESVRSKEEIRCSAPVYAWVNQKRASISEVIESLKDEGFRLVSSDDRREGRSFCADTLCNDVLMFPPDCRENLINSQLVLTGKMVLQDKSSSLAPHSVKYLVGEDTDVIHVNCGSGMTTAHFVSVMEDWGGHVFAFGAKNNMSFIQNMDRLGIKGVKAMNDNFLDVEADDHRFKNVRVILVTADCSKSGVTNPIDFIVNEGEDMKILKDLSTGETDLTKLGELTANHLNILKHALRFNKVQAVVYTTRSMYEAENENVVQKAIEYVNMVQQRKFPYRVVPPVLPFTSEAIDRKIGIHGKFIKFQPSDRTSGCFVAVVTREPEDAKEAARDVLARAQAKGLLSGKKSRERKPQLFDEQNGEEIDTPLTNGHAVPEASKLLSKRTRKVERKIPARGTASAPNPIVVSTYTKPNASSPIHKYIHTPLKSRQNGNPRPNGVAHATRLYNAVRRNSDENINRKPKLPEHVRVVKHPAPFR</sequence>
<feature type="region of interest" description="Disordered" evidence="6">
    <location>
        <begin position="572"/>
        <end position="639"/>
    </location>
</feature>
<keyword evidence="9" id="KW-1185">Reference proteome</keyword>
<dbReference type="Proteomes" id="UP001186944">
    <property type="component" value="Unassembled WGS sequence"/>
</dbReference>
<dbReference type="AlphaFoldDB" id="A0AA88YLB6"/>
<proteinExistence type="inferred from homology"/>
<dbReference type="GO" id="GO:0003723">
    <property type="term" value="F:RNA binding"/>
    <property type="evidence" value="ECO:0007669"/>
    <property type="project" value="UniProtKB-UniRule"/>
</dbReference>
<dbReference type="PANTHER" id="PTHR14663:SF2">
    <property type="entry name" value="METHYLTRANSFERASE NSUN7-RELATED"/>
    <property type="match status" value="1"/>
</dbReference>
<evidence type="ECO:0000256" key="5">
    <source>
        <dbReference type="PROSITE-ProRule" id="PRU01023"/>
    </source>
</evidence>
<accession>A0AA88YLB6</accession>
<name>A0AA88YLB6_PINIB</name>
<keyword evidence="3 5" id="KW-0949">S-adenosyl-L-methionine</keyword>
<dbReference type="InterPro" id="IPR042620">
    <property type="entry name" value="NSUN7"/>
</dbReference>
<keyword evidence="4 5" id="KW-0694">RNA-binding</keyword>
<comment type="similarity">
    <text evidence="5">Belongs to the class I-like SAM-binding methyltransferase superfamily. RsmB/NOP family.</text>
</comment>
<dbReference type="InterPro" id="IPR001678">
    <property type="entry name" value="MeTrfase_RsmB-F_NOP2_dom"/>
</dbReference>
<evidence type="ECO:0000259" key="7">
    <source>
        <dbReference type="PROSITE" id="PS51686"/>
    </source>
</evidence>
<evidence type="ECO:0000256" key="1">
    <source>
        <dbReference type="ARBA" id="ARBA00022603"/>
    </source>
</evidence>
<organism evidence="8 9">
    <name type="scientific">Pinctada imbricata</name>
    <name type="common">Atlantic pearl-oyster</name>
    <name type="synonym">Pinctada martensii</name>
    <dbReference type="NCBI Taxonomy" id="66713"/>
    <lineage>
        <taxon>Eukaryota</taxon>
        <taxon>Metazoa</taxon>
        <taxon>Spiralia</taxon>
        <taxon>Lophotrochozoa</taxon>
        <taxon>Mollusca</taxon>
        <taxon>Bivalvia</taxon>
        <taxon>Autobranchia</taxon>
        <taxon>Pteriomorphia</taxon>
        <taxon>Pterioida</taxon>
        <taxon>Pterioidea</taxon>
        <taxon>Pteriidae</taxon>
        <taxon>Pinctada</taxon>
    </lineage>
</organism>
<dbReference type="PROSITE" id="PS51686">
    <property type="entry name" value="SAM_MT_RSMB_NOP"/>
    <property type="match status" value="1"/>
</dbReference>
<evidence type="ECO:0000256" key="6">
    <source>
        <dbReference type="SAM" id="MobiDB-lite"/>
    </source>
</evidence>
<dbReference type="InterPro" id="IPR049560">
    <property type="entry name" value="MeTrfase_RsmB-F_NOP2_cat"/>
</dbReference>
<dbReference type="GO" id="GO:0032259">
    <property type="term" value="P:methylation"/>
    <property type="evidence" value="ECO:0007669"/>
    <property type="project" value="UniProtKB-KW"/>
</dbReference>
<evidence type="ECO:0000256" key="2">
    <source>
        <dbReference type="ARBA" id="ARBA00022679"/>
    </source>
</evidence>
<reference evidence="8" key="1">
    <citation type="submission" date="2019-08" db="EMBL/GenBank/DDBJ databases">
        <title>The improved chromosome-level genome for the pearl oyster Pinctada fucata martensii using PacBio sequencing and Hi-C.</title>
        <authorList>
            <person name="Zheng Z."/>
        </authorList>
    </citation>
    <scope>NUCLEOTIDE SEQUENCE</scope>
    <source>
        <strain evidence="8">ZZ-2019</strain>
        <tissue evidence="8">Adductor muscle</tissue>
    </source>
</reference>
<evidence type="ECO:0000256" key="3">
    <source>
        <dbReference type="ARBA" id="ARBA00022691"/>
    </source>
</evidence>
<dbReference type="Pfam" id="PF01189">
    <property type="entry name" value="Methyltr_RsmB-F"/>
    <property type="match status" value="1"/>
</dbReference>
<comment type="caution">
    <text evidence="8">The sequence shown here is derived from an EMBL/GenBank/DDBJ whole genome shotgun (WGS) entry which is preliminary data.</text>
</comment>
<dbReference type="Pfam" id="PF21148">
    <property type="entry name" value="NSUN5_fdxn-like"/>
    <property type="match status" value="1"/>
</dbReference>
<evidence type="ECO:0000256" key="4">
    <source>
        <dbReference type="ARBA" id="ARBA00022884"/>
    </source>
</evidence>
<comment type="caution">
    <text evidence="5">Lacks conserved residue(s) required for the propagation of feature annotation.</text>
</comment>
<keyword evidence="2 5" id="KW-0808">Transferase</keyword>
<evidence type="ECO:0000313" key="9">
    <source>
        <dbReference type="Proteomes" id="UP001186944"/>
    </source>
</evidence>
<dbReference type="Gene3D" id="3.40.50.150">
    <property type="entry name" value="Vaccinia Virus protein VP39"/>
    <property type="match status" value="1"/>
</dbReference>
<protein>
    <recommendedName>
        <fullName evidence="7">SAM-dependent MTase RsmB/NOP-type domain-containing protein</fullName>
    </recommendedName>
</protein>
<dbReference type="Gene3D" id="3.30.70.1170">
    <property type="entry name" value="Sun protein, domain 3"/>
    <property type="match status" value="1"/>
</dbReference>
<dbReference type="GO" id="GO:0008168">
    <property type="term" value="F:methyltransferase activity"/>
    <property type="evidence" value="ECO:0007669"/>
    <property type="project" value="UniProtKB-KW"/>
</dbReference>
<evidence type="ECO:0000313" key="8">
    <source>
        <dbReference type="EMBL" id="KAK3099250.1"/>
    </source>
</evidence>
<dbReference type="InterPro" id="IPR049561">
    <property type="entry name" value="NSUN5_7_fdxn-like"/>
</dbReference>
<dbReference type="InterPro" id="IPR029063">
    <property type="entry name" value="SAM-dependent_MTases_sf"/>
</dbReference>
<gene>
    <name evidence="8" type="ORF">FSP39_001586</name>
</gene>
<dbReference type="EMBL" id="VSWD01000006">
    <property type="protein sequence ID" value="KAK3099250.1"/>
    <property type="molecule type" value="Genomic_DNA"/>
</dbReference>